<dbReference type="EMBL" id="JACHLE010000003">
    <property type="protein sequence ID" value="MBB4807181.1"/>
    <property type="molecule type" value="Genomic_DNA"/>
</dbReference>
<evidence type="ECO:0000313" key="2">
    <source>
        <dbReference type="Proteomes" id="UP000592180"/>
    </source>
</evidence>
<dbReference type="RefSeq" id="WP_184189858.1">
    <property type="nucleotide sequence ID" value="NZ_JACHLE010000003.1"/>
</dbReference>
<name>A0A840KCR1_9FLAO</name>
<gene>
    <name evidence="1" type="ORF">HNP38_002485</name>
</gene>
<evidence type="ECO:0000313" key="1">
    <source>
        <dbReference type="EMBL" id="MBB4807181.1"/>
    </source>
</evidence>
<reference evidence="1 2" key="1">
    <citation type="submission" date="2020-08" db="EMBL/GenBank/DDBJ databases">
        <title>Functional genomics of gut bacteria from endangered species of beetles.</title>
        <authorList>
            <person name="Carlos-Shanley C."/>
        </authorList>
    </citation>
    <scope>NUCLEOTIDE SEQUENCE [LARGE SCALE GENOMIC DNA]</scope>
    <source>
        <strain evidence="1 2">S00151</strain>
    </source>
</reference>
<accession>A0A840KCR1</accession>
<protein>
    <submittedName>
        <fullName evidence="1">Uncharacterized protein</fullName>
    </submittedName>
</protein>
<keyword evidence="2" id="KW-1185">Reference proteome</keyword>
<sequence>MKKLTIKTQNKSGNEPKYKENLGLGSIFINSEAWISVDLFEGFGDSYRQRETEEITISDNGNIIFKGSFRELIQILKHTL</sequence>
<comment type="caution">
    <text evidence="1">The sequence shown here is derived from an EMBL/GenBank/DDBJ whole genome shotgun (WGS) entry which is preliminary data.</text>
</comment>
<organism evidence="1 2">
    <name type="scientific">Chryseobacterium defluvii</name>
    <dbReference type="NCBI Taxonomy" id="160396"/>
    <lineage>
        <taxon>Bacteria</taxon>
        <taxon>Pseudomonadati</taxon>
        <taxon>Bacteroidota</taxon>
        <taxon>Flavobacteriia</taxon>
        <taxon>Flavobacteriales</taxon>
        <taxon>Weeksellaceae</taxon>
        <taxon>Chryseobacterium group</taxon>
        <taxon>Chryseobacterium</taxon>
    </lineage>
</organism>
<dbReference type="Proteomes" id="UP000592180">
    <property type="component" value="Unassembled WGS sequence"/>
</dbReference>
<proteinExistence type="predicted"/>
<dbReference type="AlphaFoldDB" id="A0A840KCR1"/>